<feature type="domain" description="Glucose/Sorbosone dehydrogenase" evidence="3">
    <location>
        <begin position="37"/>
        <end position="360"/>
    </location>
</feature>
<feature type="chain" id="PRO_5023908608" evidence="2">
    <location>
        <begin position="21"/>
        <end position="458"/>
    </location>
</feature>
<keyword evidence="1 2" id="KW-0732">Signal</keyword>
<dbReference type="OrthoDB" id="9770043at2"/>
<dbReference type="PANTHER" id="PTHR19328">
    <property type="entry name" value="HEDGEHOG-INTERACTING PROTEIN"/>
    <property type="match status" value="1"/>
</dbReference>
<dbReference type="AlphaFoldDB" id="A0A5J4J4M9"/>
<dbReference type="NCBIfam" id="TIGR04183">
    <property type="entry name" value="Por_Secre_tail"/>
    <property type="match status" value="1"/>
</dbReference>
<evidence type="ECO:0000256" key="1">
    <source>
        <dbReference type="ARBA" id="ARBA00022729"/>
    </source>
</evidence>
<dbReference type="PANTHER" id="PTHR19328:SF75">
    <property type="entry name" value="ALDOSE SUGAR DEHYDROGENASE YLII"/>
    <property type="match status" value="1"/>
</dbReference>
<name>A0A5J4J4M9_9FLAO</name>
<dbReference type="Gene3D" id="2.120.10.30">
    <property type="entry name" value="TolB, C-terminal domain"/>
    <property type="match status" value="1"/>
</dbReference>
<dbReference type="Pfam" id="PF18962">
    <property type="entry name" value="Por_Secre_tail"/>
    <property type="match status" value="1"/>
</dbReference>
<dbReference type="InterPro" id="IPR012938">
    <property type="entry name" value="Glc/Sorbosone_DH"/>
</dbReference>
<evidence type="ECO:0000259" key="4">
    <source>
        <dbReference type="Pfam" id="PF18962"/>
    </source>
</evidence>
<dbReference type="InterPro" id="IPR011042">
    <property type="entry name" value="6-blade_b-propeller_TolB-like"/>
</dbReference>
<sequence>MKKVPFLLSFVLILSLSIQAQDIELQLVKSGYSRLLGLEHSGDDRLFTVEQNGLIEILNPDGTVNPTPFLDLSSIITPNGERGLLGLAFHPDYVTNGFFYVNYINTSGNTQISRYTVSANPDVADASSALPIIDYTQPFSNHNGGAIKFGPDGYLYIASGDGGSGGDPGNRSQNINTLLGKLLRIDVDNPSGGNNYGIPADNPFAGAIPGSDEIWAYGLRNPWRFSFDVLTNELWIADVGQNAVEEINKVSATEAGLNYGWRCYEGTAPFNNESTCPDESELTFPFAEYDHPAGFSITGGYVYRGTDYPNLQGLYFFADFATSIIGTVDSSGTLTNLGNFENRSWSSFGQGPDNELYILDFDGSIYKLTTLLSGNDNNVLENAISIFPNPATDSFTIGIENDRISTVSISDLKGSILINQSVNDKTETIDINNLTQGIYLVTITNDGGASATKKLIIE</sequence>
<keyword evidence="6" id="KW-1185">Reference proteome</keyword>
<dbReference type="SUPFAM" id="SSF50952">
    <property type="entry name" value="Soluble quinoprotein glucose dehydrogenase"/>
    <property type="match status" value="1"/>
</dbReference>
<gene>
    <name evidence="5" type="ORF">ULMA_29510</name>
</gene>
<dbReference type="InterPro" id="IPR011041">
    <property type="entry name" value="Quinoprot_gluc/sorb_DH_b-prop"/>
</dbReference>
<reference evidence="5 6" key="1">
    <citation type="submission" date="2019-08" db="EMBL/GenBank/DDBJ databases">
        <title>Draft genome sequence of Ulvibacter marinus type strain NBRC 109484.</title>
        <authorList>
            <person name="Kawano K."/>
            <person name="Ushijima N."/>
            <person name="Kihara M."/>
            <person name="Itoh H."/>
        </authorList>
    </citation>
    <scope>NUCLEOTIDE SEQUENCE [LARGE SCALE GENOMIC DNA]</scope>
    <source>
        <strain evidence="5 6">NBRC 109484</strain>
    </source>
</reference>
<dbReference type="EMBL" id="BKCG01000011">
    <property type="protein sequence ID" value="GER60843.1"/>
    <property type="molecule type" value="Genomic_DNA"/>
</dbReference>
<accession>A0A5J4J4M9</accession>
<comment type="caution">
    <text evidence="5">The sequence shown here is derived from an EMBL/GenBank/DDBJ whole genome shotgun (WGS) entry which is preliminary data.</text>
</comment>
<evidence type="ECO:0000313" key="6">
    <source>
        <dbReference type="Proteomes" id="UP000326509"/>
    </source>
</evidence>
<protein>
    <submittedName>
        <fullName evidence="5">Glucose dehydrogenase</fullName>
    </submittedName>
</protein>
<dbReference type="Proteomes" id="UP000326509">
    <property type="component" value="Unassembled WGS sequence"/>
</dbReference>
<dbReference type="InterPro" id="IPR026444">
    <property type="entry name" value="Secre_tail"/>
</dbReference>
<dbReference type="Pfam" id="PF07995">
    <property type="entry name" value="GSDH"/>
    <property type="match status" value="1"/>
</dbReference>
<organism evidence="5 6">
    <name type="scientific">Patiriisocius marinus</name>
    <dbReference type="NCBI Taxonomy" id="1397112"/>
    <lineage>
        <taxon>Bacteria</taxon>
        <taxon>Pseudomonadati</taxon>
        <taxon>Bacteroidota</taxon>
        <taxon>Flavobacteriia</taxon>
        <taxon>Flavobacteriales</taxon>
        <taxon>Flavobacteriaceae</taxon>
        <taxon>Patiriisocius</taxon>
    </lineage>
</organism>
<feature type="signal peptide" evidence="2">
    <location>
        <begin position="1"/>
        <end position="20"/>
    </location>
</feature>
<evidence type="ECO:0000259" key="3">
    <source>
        <dbReference type="Pfam" id="PF07995"/>
    </source>
</evidence>
<dbReference type="RefSeq" id="WP_151675270.1">
    <property type="nucleotide sequence ID" value="NZ_BKCG01000011.1"/>
</dbReference>
<proteinExistence type="predicted"/>
<feature type="domain" description="Secretion system C-terminal sorting" evidence="4">
    <location>
        <begin position="386"/>
        <end position="457"/>
    </location>
</feature>
<evidence type="ECO:0000256" key="2">
    <source>
        <dbReference type="SAM" id="SignalP"/>
    </source>
</evidence>
<evidence type="ECO:0000313" key="5">
    <source>
        <dbReference type="EMBL" id="GER60843.1"/>
    </source>
</evidence>